<feature type="region of interest" description="Disordered" evidence="1">
    <location>
        <begin position="214"/>
        <end position="262"/>
    </location>
</feature>
<protein>
    <submittedName>
        <fullName evidence="2">Uncharacterized protein</fullName>
    </submittedName>
</protein>
<accession>A0A4S2H3C4</accession>
<feature type="compositionally biased region" description="Gly residues" evidence="1">
    <location>
        <begin position="120"/>
        <end position="132"/>
    </location>
</feature>
<gene>
    <name evidence="2" type="ORF">E5163_02760</name>
</gene>
<evidence type="ECO:0000313" key="3">
    <source>
        <dbReference type="Proteomes" id="UP000308054"/>
    </source>
</evidence>
<feature type="compositionally biased region" description="Low complexity" evidence="1">
    <location>
        <begin position="66"/>
        <end position="84"/>
    </location>
</feature>
<evidence type="ECO:0000256" key="1">
    <source>
        <dbReference type="SAM" id="MobiDB-lite"/>
    </source>
</evidence>
<dbReference type="Proteomes" id="UP000308054">
    <property type="component" value="Unassembled WGS sequence"/>
</dbReference>
<sequence>MTNFRSEDERADLVAAAREMREAGMAMHEIARELAVPVSTLFRWAAEGGWRGKDIAAARLRAVFASSPPSLSSSLSSSPSPSSSGRAQHGPGDPGPDAEGSLNRSGMGGPVEPGHDNEGGGDGGGEGGGGEGAAAPPPMTPLEARAAGERAFKGAMALMEAGELKTAGEAMRLAERMLLAARLLAGLPLPQDDSQNYQARRAALEAKIARLLEREREEEEAAPGGGTPGGYWPPDRESRDLDAEYGFTQHGEPRGGPPASSR</sequence>
<reference evidence="2 3" key="1">
    <citation type="journal article" date="2017" name="Int. J. Syst. Evol. Microbiol.">
        <title>Marinicauda algicola sp. nov., isolated from a marine red alga Rhodosorus marinus.</title>
        <authorList>
            <person name="Jeong S.E."/>
            <person name="Jeon S.H."/>
            <person name="Chun B.H."/>
            <person name="Kim D.W."/>
            <person name="Jeon C.O."/>
        </authorList>
    </citation>
    <scope>NUCLEOTIDE SEQUENCE [LARGE SCALE GENOMIC DNA]</scope>
    <source>
        <strain evidence="2 3">JCM 31718</strain>
    </source>
</reference>
<dbReference type="EMBL" id="SRXW01000001">
    <property type="protein sequence ID" value="TGY90066.1"/>
    <property type="molecule type" value="Genomic_DNA"/>
</dbReference>
<feature type="region of interest" description="Disordered" evidence="1">
    <location>
        <begin position="66"/>
        <end position="148"/>
    </location>
</feature>
<proteinExistence type="predicted"/>
<organism evidence="2 3">
    <name type="scientific">Marinicauda algicola</name>
    <dbReference type="NCBI Taxonomy" id="2029849"/>
    <lineage>
        <taxon>Bacteria</taxon>
        <taxon>Pseudomonadati</taxon>
        <taxon>Pseudomonadota</taxon>
        <taxon>Alphaproteobacteria</taxon>
        <taxon>Maricaulales</taxon>
        <taxon>Maricaulaceae</taxon>
        <taxon>Marinicauda</taxon>
    </lineage>
</organism>
<dbReference type="RefSeq" id="WP_135994564.1">
    <property type="nucleotide sequence ID" value="NZ_CP071057.1"/>
</dbReference>
<dbReference type="OrthoDB" id="7632684at2"/>
<name>A0A4S2H3C4_9PROT</name>
<evidence type="ECO:0000313" key="2">
    <source>
        <dbReference type="EMBL" id="TGY90066.1"/>
    </source>
</evidence>
<comment type="caution">
    <text evidence="2">The sequence shown here is derived from an EMBL/GenBank/DDBJ whole genome shotgun (WGS) entry which is preliminary data.</text>
</comment>
<keyword evidence="3" id="KW-1185">Reference proteome</keyword>
<dbReference type="AlphaFoldDB" id="A0A4S2H3C4"/>